<organism evidence="1 2">
    <name type="scientific">Microbulbifer okhotskensis</name>
    <dbReference type="NCBI Taxonomy" id="2926617"/>
    <lineage>
        <taxon>Bacteria</taxon>
        <taxon>Pseudomonadati</taxon>
        <taxon>Pseudomonadota</taxon>
        <taxon>Gammaproteobacteria</taxon>
        <taxon>Cellvibrionales</taxon>
        <taxon>Microbulbiferaceae</taxon>
        <taxon>Microbulbifer</taxon>
    </lineage>
</organism>
<gene>
    <name evidence="1" type="ORF">MO867_02550</name>
</gene>
<dbReference type="RefSeq" id="WP_252464378.1">
    <property type="nucleotide sequence ID" value="NZ_JALBWM010000006.1"/>
</dbReference>
<evidence type="ECO:0000313" key="1">
    <source>
        <dbReference type="EMBL" id="MCO1333211.1"/>
    </source>
</evidence>
<keyword evidence="2" id="KW-1185">Reference proteome</keyword>
<sequence length="172" mass="19810">MANREMKKYSFLLFYFFTLNTAALAEEKLFIEIKTTDGLYLHSEQRLTWNSFNITSDPSYVKSAQSEYLAIKCGGPWGAVKYRLTFVDGPGFKLHMRGNQLILQIIEYNVISSEQAINAMSIHCIDTEPKQTIKSIAEIMINQSNYKEETLELKNGYEVTYQYSISEESILN</sequence>
<accession>A0A9X2J686</accession>
<protein>
    <submittedName>
        <fullName evidence="1">Uncharacterized protein</fullName>
    </submittedName>
</protein>
<evidence type="ECO:0000313" key="2">
    <source>
        <dbReference type="Proteomes" id="UP001139028"/>
    </source>
</evidence>
<reference evidence="1" key="1">
    <citation type="journal article" date="2022" name="Arch. Microbiol.">
        <title>Microbulbifer okhotskensis sp. nov., isolated from a deep bottom sediment of the Okhotsk Sea.</title>
        <authorList>
            <person name="Romanenko L."/>
            <person name="Kurilenko V."/>
            <person name="Otstavnykh N."/>
            <person name="Velansky P."/>
            <person name="Isaeva M."/>
            <person name="Mikhailov V."/>
        </authorList>
    </citation>
    <scope>NUCLEOTIDE SEQUENCE</scope>
    <source>
        <strain evidence="1">OS29</strain>
    </source>
</reference>
<dbReference type="AlphaFoldDB" id="A0A9X2J686"/>
<proteinExistence type="predicted"/>
<dbReference type="EMBL" id="JALBWM010000006">
    <property type="protein sequence ID" value="MCO1333211.1"/>
    <property type="molecule type" value="Genomic_DNA"/>
</dbReference>
<name>A0A9X2J686_9GAMM</name>
<comment type="caution">
    <text evidence="1">The sequence shown here is derived from an EMBL/GenBank/DDBJ whole genome shotgun (WGS) entry which is preliminary data.</text>
</comment>
<dbReference type="Proteomes" id="UP001139028">
    <property type="component" value="Unassembled WGS sequence"/>
</dbReference>